<dbReference type="PANTHER" id="PTHR10241:SF19">
    <property type="entry name" value="SYNTAXIN-BINDING PROTEIN 5-LIKE"/>
    <property type="match status" value="1"/>
</dbReference>
<evidence type="ECO:0000256" key="3">
    <source>
        <dbReference type="PROSITE-ProRule" id="PRU00221"/>
    </source>
</evidence>
<dbReference type="InterPro" id="IPR001680">
    <property type="entry name" value="WD40_rpt"/>
</dbReference>
<feature type="region of interest" description="Disordered" evidence="4">
    <location>
        <begin position="1"/>
        <end position="37"/>
    </location>
</feature>
<dbReference type="GO" id="GO:0006887">
    <property type="term" value="P:exocytosis"/>
    <property type="evidence" value="ECO:0007669"/>
    <property type="project" value="UniProtKB-KW"/>
</dbReference>
<dbReference type="FunFam" id="2.130.10.10:FF:000521">
    <property type="entry name" value="syntaxin-binding protein 5-like isoform X1"/>
    <property type="match status" value="1"/>
</dbReference>
<reference evidence="5" key="2">
    <citation type="submission" date="2025-09" db="UniProtKB">
        <authorList>
            <consortium name="Ensembl"/>
        </authorList>
    </citation>
    <scope>IDENTIFICATION</scope>
</reference>
<feature type="compositionally biased region" description="Low complexity" evidence="4">
    <location>
        <begin position="19"/>
        <end position="33"/>
    </location>
</feature>
<evidence type="ECO:0000313" key="5">
    <source>
        <dbReference type="Ensembl" id="ENSSRHP00000024695.1"/>
    </source>
</evidence>
<dbReference type="SMART" id="SM00320">
    <property type="entry name" value="WD40"/>
    <property type="match status" value="3"/>
</dbReference>
<accession>A0A673HFK0</accession>
<dbReference type="InterPro" id="IPR015943">
    <property type="entry name" value="WD40/YVTN_repeat-like_dom_sf"/>
</dbReference>
<evidence type="ECO:0000313" key="6">
    <source>
        <dbReference type="Proteomes" id="UP000472270"/>
    </source>
</evidence>
<proteinExistence type="inferred from homology"/>
<dbReference type="GO" id="GO:0005886">
    <property type="term" value="C:plasma membrane"/>
    <property type="evidence" value="ECO:0007669"/>
    <property type="project" value="TreeGrafter"/>
</dbReference>
<keyword evidence="6" id="KW-1185">Reference proteome</keyword>
<keyword evidence="3" id="KW-0853">WD repeat</keyword>
<comment type="similarity">
    <text evidence="1">Belongs to the WD repeat L(2)GL family.</text>
</comment>
<dbReference type="Proteomes" id="UP000472270">
    <property type="component" value="Unassembled WGS sequence"/>
</dbReference>
<organism evidence="5 6">
    <name type="scientific">Sinocyclocheilus rhinocerous</name>
    <dbReference type="NCBI Taxonomy" id="307959"/>
    <lineage>
        <taxon>Eukaryota</taxon>
        <taxon>Metazoa</taxon>
        <taxon>Chordata</taxon>
        <taxon>Craniata</taxon>
        <taxon>Vertebrata</taxon>
        <taxon>Euteleostomi</taxon>
        <taxon>Actinopterygii</taxon>
        <taxon>Neopterygii</taxon>
        <taxon>Teleostei</taxon>
        <taxon>Ostariophysi</taxon>
        <taxon>Cypriniformes</taxon>
        <taxon>Cyprinidae</taxon>
        <taxon>Cyprininae</taxon>
        <taxon>Sinocyclocheilus</taxon>
    </lineage>
</organism>
<keyword evidence="2" id="KW-0268">Exocytosis</keyword>
<dbReference type="GO" id="GO:0045159">
    <property type="term" value="F:myosin II binding"/>
    <property type="evidence" value="ECO:0007669"/>
    <property type="project" value="TreeGrafter"/>
</dbReference>
<dbReference type="PROSITE" id="PS50082">
    <property type="entry name" value="WD_REPEATS_2"/>
    <property type="match status" value="1"/>
</dbReference>
<name>A0A673HFK0_9TELE</name>
<dbReference type="GO" id="GO:0031201">
    <property type="term" value="C:SNARE complex"/>
    <property type="evidence" value="ECO:0007669"/>
    <property type="project" value="TreeGrafter"/>
</dbReference>
<dbReference type="GO" id="GO:0006893">
    <property type="term" value="P:Golgi to plasma membrane transport"/>
    <property type="evidence" value="ECO:0007669"/>
    <property type="project" value="TreeGrafter"/>
</dbReference>
<dbReference type="PANTHER" id="PTHR10241">
    <property type="entry name" value="LETHAL 2 GIANT LARVAE PROTEIN"/>
    <property type="match status" value="1"/>
</dbReference>
<dbReference type="Gene3D" id="2.130.10.10">
    <property type="entry name" value="YVTN repeat-like/Quinoprotein amine dehydrogenase"/>
    <property type="match status" value="1"/>
</dbReference>
<reference evidence="5" key="1">
    <citation type="submission" date="2025-08" db="UniProtKB">
        <authorList>
            <consortium name="Ensembl"/>
        </authorList>
    </citation>
    <scope>IDENTIFICATION</scope>
</reference>
<dbReference type="Ensembl" id="ENSSRHT00000025438.1">
    <property type="protein sequence ID" value="ENSSRHP00000024695.1"/>
    <property type="gene ID" value="ENSSRHG00000012961.1"/>
</dbReference>
<gene>
    <name evidence="5" type="primary">LOC107738516</name>
</gene>
<dbReference type="SUPFAM" id="SSF50978">
    <property type="entry name" value="WD40 repeat-like"/>
    <property type="match status" value="1"/>
</dbReference>
<evidence type="ECO:0000256" key="2">
    <source>
        <dbReference type="ARBA" id="ARBA00022483"/>
    </source>
</evidence>
<sequence length="294" mass="32835">MKKFRKVLDGLTTSSPVNPGGSPACGSAAGTPSTAPTPRELEIQETLMSEHFQICKTVRHGVPYQPTALAFDPVQKILATGSRSGGVRLLGRPGVDCHCQHESGAAVLQLQFLINEVPNTHTSHVLHMCRVCVITFCHLPFQSKWLYVGTERGNTHIVNIESFILSGYVIMWNKAIELSTKTHPGPVVHLSDSPKDEGKLLIGFESGTIVMWDLRAKRTDFRIHYDEAIHSVSWHHEGRQFMCSHSDGSLSMWNLRNTAKPFQVTFPHGKTQRDGRKESCKPILKVEYKTSRNR</sequence>
<dbReference type="InterPro" id="IPR036322">
    <property type="entry name" value="WD40_repeat_dom_sf"/>
</dbReference>
<dbReference type="AlphaFoldDB" id="A0A673HFK0"/>
<dbReference type="GO" id="GO:0019905">
    <property type="term" value="F:syntaxin binding"/>
    <property type="evidence" value="ECO:0007669"/>
    <property type="project" value="TreeGrafter"/>
</dbReference>
<protein>
    <submittedName>
        <fullName evidence="5">Syntaxin-binding protein 5-like</fullName>
    </submittedName>
</protein>
<evidence type="ECO:0000256" key="1">
    <source>
        <dbReference type="ARBA" id="ARBA00008070"/>
    </source>
</evidence>
<dbReference type="Pfam" id="PF00400">
    <property type="entry name" value="WD40"/>
    <property type="match status" value="1"/>
</dbReference>
<evidence type="ECO:0000256" key="4">
    <source>
        <dbReference type="SAM" id="MobiDB-lite"/>
    </source>
</evidence>
<dbReference type="GO" id="GO:0005096">
    <property type="term" value="F:GTPase activator activity"/>
    <property type="evidence" value="ECO:0007669"/>
    <property type="project" value="TreeGrafter"/>
</dbReference>
<feature type="repeat" description="WD" evidence="3">
    <location>
        <begin position="222"/>
        <end position="257"/>
    </location>
</feature>